<evidence type="ECO:0000256" key="1">
    <source>
        <dbReference type="SAM" id="Phobius"/>
    </source>
</evidence>
<sequence length="118" mass="13766">MIAGKEIYRHILKQYIFNEEFAASLSPGTALQSTLHTIEIMLTNRYRHHKPRKYLRVDLVNPYICAAVDLHYEPDLFNCIFLHFVFRVYPIFFFNFGFLLLLANQLSTHPSGARDACA</sequence>
<organism evidence="2 3">
    <name type="scientific">Ohtaekwangia koreensis</name>
    <dbReference type="NCBI Taxonomy" id="688867"/>
    <lineage>
        <taxon>Bacteria</taxon>
        <taxon>Pseudomonadati</taxon>
        <taxon>Bacteroidota</taxon>
        <taxon>Cytophagia</taxon>
        <taxon>Cytophagales</taxon>
        <taxon>Fulvivirgaceae</taxon>
        <taxon>Ohtaekwangia</taxon>
    </lineage>
</organism>
<gene>
    <name evidence="2" type="ORF">SAMN05660236_2503</name>
</gene>
<keyword evidence="1" id="KW-0472">Membrane</keyword>
<keyword evidence="1" id="KW-0812">Transmembrane</keyword>
<name>A0A1T5KQY6_9BACT</name>
<keyword evidence="1" id="KW-1133">Transmembrane helix</keyword>
<proteinExistence type="predicted"/>
<evidence type="ECO:0000313" key="2">
    <source>
        <dbReference type="EMBL" id="SKC66172.1"/>
    </source>
</evidence>
<dbReference type="Proteomes" id="UP000190961">
    <property type="component" value="Unassembled WGS sequence"/>
</dbReference>
<dbReference type="EMBL" id="FUZU01000001">
    <property type="protein sequence ID" value="SKC66172.1"/>
    <property type="molecule type" value="Genomic_DNA"/>
</dbReference>
<feature type="transmembrane region" description="Helical" evidence="1">
    <location>
        <begin position="80"/>
        <end position="102"/>
    </location>
</feature>
<dbReference type="AlphaFoldDB" id="A0A1T5KQY6"/>
<protein>
    <submittedName>
        <fullName evidence="2">Uncharacterized protein</fullName>
    </submittedName>
</protein>
<evidence type="ECO:0000313" key="3">
    <source>
        <dbReference type="Proteomes" id="UP000190961"/>
    </source>
</evidence>
<keyword evidence="3" id="KW-1185">Reference proteome</keyword>
<accession>A0A1T5KQY6</accession>
<dbReference type="STRING" id="688867.SAMN05660236_2503"/>
<reference evidence="2 3" key="1">
    <citation type="submission" date="2017-02" db="EMBL/GenBank/DDBJ databases">
        <authorList>
            <person name="Peterson S.W."/>
        </authorList>
    </citation>
    <scope>NUCLEOTIDE SEQUENCE [LARGE SCALE GENOMIC DNA]</scope>
    <source>
        <strain evidence="2 3">DSM 25262</strain>
    </source>
</reference>